<keyword evidence="2" id="KW-1185">Reference proteome</keyword>
<dbReference type="STRING" id="1392540.P256_01655"/>
<dbReference type="eggNOG" id="COG3317">
    <property type="taxonomic scope" value="Bacteria"/>
</dbReference>
<comment type="caution">
    <text evidence="1">The sequence shown here is derived from an EMBL/GenBank/DDBJ whole genome shotgun (WGS) entry which is preliminary data.</text>
</comment>
<evidence type="ECO:0008006" key="3">
    <source>
        <dbReference type="Google" id="ProtNLM"/>
    </source>
</evidence>
<dbReference type="Proteomes" id="UP000023785">
    <property type="component" value="Unassembled WGS sequence"/>
</dbReference>
<accession>V2TLW5</accession>
<sequence length="203" mass="22167">MQLRLGLTLITLSVLTATGCSTLSTKLAVNNGSLDYKKATTLAPLQYPEGDQARPATPLYPAPIIDPLALQHAPDFENQKGNRFAMPRPGEIVSNRASAKQALYVHPVVLLDGQQNPLLKVSGKPDTIWQYTLATLGNLNYKVIDQSRSNYEATIQVNDSTYIIKLSAVGKENTLVLFNPDNSFADSTKAKTLLDQISQNWPA</sequence>
<protein>
    <recommendedName>
        <fullName evidence="3">Lipoprotein-34 (NlpB)</fullName>
    </recommendedName>
</protein>
<evidence type="ECO:0000313" key="1">
    <source>
        <dbReference type="EMBL" id="ESK38836.1"/>
    </source>
</evidence>
<dbReference type="RefSeq" id="WP_023273275.1">
    <property type="nucleotide sequence ID" value="NZ_KI530723.1"/>
</dbReference>
<dbReference type="HOGENOM" id="CLU_1363770_0_0_6"/>
<name>V2TLW5_9GAMM</name>
<dbReference type="EMBL" id="AYER01000006">
    <property type="protein sequence ID" value="ESK38836.1"/>
    <property type="molecule type" value="Genomic_DNA"/>
</dbReference>
<gene>
    <name evidence="1" type="ORF">P256_01655</name>
</gene>
<proteinExistence type="predicted"/>
<dbReference type="OrthoDB" id="6710665at2"/>
<evidence type="ECO:0000313" key="2">
    <source>
        <dbReference type="Proteomes" id="UP000023785"/>
    </source>
</evidence>
<organism evidence="1 2">
    <name type="scientific">Acinetobacter nectaris CIP 110549</name>
    <dbReference type="NCBI Taxonomy" id="1392540"/>
    <lineage>
        <taxon>Bacteria</taxon>
        <taxon>Pseudomonadati</taxon>
        <taxon>Pseudomonadota</taxon>
        <taxon>Gammaproteobacteria</taxon>
        <taxon>Moraxellales</taxon>
        <taxon>Moraxellaceae</taxon>
        <taxon>Acinetobacter</taxon>
    </lineage>
</organism>
<dbReference type="AlphaFoldDB" id="V2TLW5"/>
<dbReference type="PATRIC" id="fig|1392540.3.peg.1604"/>
<reference evidence="1 2" key="1">
    <citation type="submission" date="2013-10" db="EMBL/GenBank/DDBJ databases">
        <title>The Genome Sequence of Acinetobacter nectaris CIP 110549.</title>
        <authorList>
            <consortium name="The Broad Institute Genomics Platform"/>
            <consortium name="The Broad Institute Genome Sequencing Center for Infectious Disease"/>
            <person name="Cerqueira G."/>
            <person name="Feldgarden M."/>
            <person name="Courvalin P."/>
            <person name="Grillot-Courvalin C."/>
            <person name="Clermont D."/>
            <person name="Rocha E."/>
            <person name="Yoon E.-J."/>
            <person name="Nemec A."/>
            <person name="Young S.K."/>
            <person name="Zeng Q."/>
            <person name="Gargeya S."/>
            <person name="Fitzgerald M."/>
            <person name="Abouelleil A."/>
            <person name="Alvarado L."/>
            <person name="Berlin A.M."/>
            <person name="Chapman S.B."/>
            <person name="Gainer-Dewar J."/>
            <person name="Goldberg J."/>
            <person name="Gnerre S."/>
            <person name="Griggs A."/>
            <person name="Gujja S."/>
            <person name="Hansen M."/>
            <person name="Howarth C."/>
            <person name="Imamovic A."/>
            <person name="Ireland A."/>
            <person name="Larimer J."/>
            <person name="McCowan C."/>
            <person name="Murphy C."/>
            <person name="Pearson M."/>
            <person name="Poon T.W."/>
            <person name="Priest M."/>
            <person name="Roberts A."/>
            <person name="Saif S."/>
            <person name="Shea T."/>
            <person name="Sykes S."/>
            <person name="Wortman J."/>
            <person name="Nusbaum C."/>
            <person name="Birren B."/>
        </authorList>
    </citation>
    <scope>NUCLEOTIDE SEQUENCE [LARGE SCALE GENOMIC DNA]</scope>
    <source>
        <strain evidence="1 2">CIP 110549</strain>
    </source>
</reference>
<dbReference type="PROSITE" id="PS51257">
    <property type="entry name" value="PROKAR_LIPOPROTEIN"/>
    <property type="match status" value="1"/>
</dbReference>